<proteinExistence type="predicted"/>
<sequence>MSTNGMRLSALALTIIASSFGPGDVLAAPLLPIHVDLSALAGATRPDPHFADYQWSVDDQSNLGAQLLVGRGRLGVGARGWTTTNVQSVEIPGVLSLDLDTRMVAAEAVLRFDLVQVAGWSLYGQGSGGWMRLSYGTEALQFVPSGSQEEIDVPLDPVDGWIGSAGVGTQYRLPIGVFVGALVDHHVFQMETAHRDGDLIVFQDESFGEWTARAELGWSF</sequence>
<evidence type="ECO:0000313" key="2">
    <source>
        <dbReference type="EMBL" id="MCA9755333.1"/>
    </source>
</evidence>
<gene>
    <name evidence="2" type="ORF">KDA27_05980</name>
</gene>
<evidence type="ECO:0000313" key="3">
    <source>
        <dbReference type="Proteomes" id="UP000739538"/>
    </source>
</evidence>
<evidence type="ECO:0008006" key="4">
    <source>
        <dbReference type="Google" id="ProtNLM"/>
    </source>
</evidence>
<reference evidence="2" key="1">
    <citation type="submission" date="2020-04" db="EMBL/GenBank/DDBJ databases">
        <authorList>
            <person name="Zhang T."/>
        </authorList>
    </citation>
    <scope>NUCLEOTIDE SEQUENCE</scope>
    <source>
        <strain evidence="2">HKST-UBA02</strain>
    </source>
</reference>
<dbReference type="EMBL" id="JAGQHS010000020">
    <property type="protein sequence ID" value="MCA9755333.1"/>
    <property type="molecule type" value="Genomic_DNA"/>
</dbReference>
<reference evidence="2" key="2">
    <citation type="journal article" date="2021" name="Microbiome">
        <title>Successional dynamics and alternative stable states in a saline activated sludge microbial community over 9 years.</title>
        <authorList>
            <person name="Wang Y."/>
            <person name="Ye J."/>
            <person name="Ju F."/>
            <person name="Liu L."/>
            <person name="Boyd J.A."/>
            <person name="Deng Y."/>
            <person name="Parks D.H."/>
            <person name="Jiang X."/>
            <person name="Yin X."/>
            <person name="Woodcroft B.J."/>
            <person name="Tyson G.W."/>
            <person name="Hugenholtz P."/>
            <person name="Polz M.F."/>
            <person name="Zhang T."/>
        </authorList>
    </citation>
    <scope>NUCLEOTIDE SEQUENCE</scope>
    <source>
        <strain evidence="2">HKST-UBA02</strain>
    </source>
</reference>
<dbReference type="AlphaFoldDB" id="A0A956SEI2"/>
<organism evidence="2 3">
    <name type="scientific">Eiseniibacteriota bacterium</name>
    <dbReference type="NCBI Taxonomy" id="2212470"/>
    <lineage>
        <taxon>Bacteria</taxon>
        <taxon>Candidatus Eiseniibacteriota</taxon>
    </lineage>
</organism>
<comment type="caution">
    <text evidence="2">The sequence shown here is derived from an EMBL/GenBank/DDBJ whole genome shotgun (WGS) entry which is preliminary data.</text>
</comment>
<name>A0A956SEI2_UNCEI</name>
<keyword evidence="1" id="KW-0732">Signal</keyword>
<feature type="signal peptide" evidence="1">
    <location>
        <begin position="1"/>
        <end position="27"/>
    </location>
</feature>
<evidence type="ECO:0000256" key="1">
    <source>
        <dbReference type="SAM" id="SignalP"/>
    </source>
</evidence>
<accession>A0A956SEI2</accession>
<protein>
    <recommendedName>
        <fullName evidence="4">Outer membrane protein beta-barrel domain-containing protein</fullName>
    </recommendedName>
</protein>
<dbReference type="Proteomes" id="UP000739538">
    <property type="component" value="Unassembled WGS sequence"/>
</dbReference>
<feature type="chain" id="PRO_5037631455" description="Outer membrane protein beta-barrel domain-containing protein" evidence="1">
    <location>
        <begin position="28"/>
        <end position="220"/>
    </location>
</feature>